<organism evidence="1 2">
    <name type="scientific">Cirrhinus molitorella</name>
    <name type="common">mud carp</name>
    <dbReference type="NCBI Taxonomy" id="172907"/>
    <lineage>
        <taxon>Eukaryota</taxon>
        <taxon>Metazoa</taxon>
        <taxon>Chordata</taxon>
        <taxon>Craniata</taxon>
        <taxon>Vertebrata</taxon>
        <taxon>Euteleostomi</taxon>
        <taxon>Actinopterygii</taxon>
        <taxon>Neopterygii</taxon>
        <taxon>Teleostei</taxon>
        <taxon>Ostariophysi</taxon>
        <taxon>Cypriniformes</taxon>
        <taxon>Cyprinidae</taxon>
        <taxon>Labeoninae</taxon>
        <taxon>Labeonini</taxon>
        <taxon>Cirrhinus</taxon>
    </lineage>
</organism>
<protein>
    <submittedName>
        <fullName evidence="1">Uncharacterized protein</fullName>
    </submittedName>
</protein>
<dbReference type="EMBL" id="JAUYZG010000022">
    <property type="protein sequence ID" value="KAK2873032.1"/>
    <property type="molecule type" value="Genomic_DNA"/>
</dbReference>
<dbReference type="AlphaFoldDB" id="A0AA88TCL2"/>
<evidence type="ECO:0000313" key="2">
    <source>
        <dbReference type="Proteomes" id="UP001187343"/>
    </source>
</evidence>
<evidence type="ECO:0000313" key="1">
    <source>
        <dbReference type="EMBL" id="KAK2873032.1"/>
    </source>
</evidence>
<dbReference type="Proteomes" id="UP001187343">
    <property type="component" value="Unassembled WGS sequence"/>
</dbReference>
<reference evidence="1" key="1">
    <citation type="submission" date="2023-08" db="EMBL/GenBank/DDBJ databases">
        <title>Chromosome-level Genome Assembly of mud carp (Cirrhinus molitorella).</title>
        <authorList>
            <person name="Liu H."/>
        </authorList>
    </citation>
    <scope>NUCLEOTIDE SEQUENCE</scope>
    <source>
        <strain evidence="1">Prfri</strain>
        <tissue evidence="1">Muscle</tissue>
    </source>
</reference>
<accession>A0AA88TCL2</accession>
<name>A0AA88TCL2_9TELE</name>
<comment type="caution">
    <text evidence="1">The sequence shown here is derived from an EMBL/GenBank/DDBJ whole genome shotgun (WGS) entry which is preliminary data.</text>
</comment>
<gene>
    <name evidence="1" type="ORF">Q8A67_022929</name>
</gene>
<keyword evidence="2" id="KW-1185">Reference proteome</keyword>
<proteinExistence type="predicted"/>
<sequence length="149" mass="16578">MCVWWRRKAFRSDSSSKTLEEQLKEGTILCVHNQPTAGEIKTPVQCVENNKGSGGVIIHDWETFTMSKQHLVAACDHTDDSYYNSTACPVMAKEAVSEFFTCSVKTKEVISEFTACPIVVKEAIPKLSACPVMAKEAVPERGYCRDLIL</sequence>